<dbReference type="EMBL" id="CP086716">
    <property type="protein sequence ID" value="WOO80338.1"/>
    <property type="molecule type" value="Genomic_DNA"/>
</dbReference>
<protein>
    <submittedName>
        <fullName evidence="2">MICOS complex subunit mic19</fullName>
    </submittedName>
</protein>
<name>A0AAF1BQ43_9TREE</name>
<evidence type="ECO:0000313" key="3">
    <source>
        <dbReference type="Proteomes" id="UP000827549"/>
    </source>
</evidence>
<feature type="compositionally biased region" description="Polar residues" evidence="1">
    <location>
        <begin position="1"/>
        <end position="10"/>
    </location>
</feature>
<evidence type="ECO:0000256" key="1">
    <source>
        <dbReference type="SAM" id="MobiDB-lite"/>
    </source>
</evidence>
<proteinExistence type="predicted"/>
<reference evidence="2" key="1">
    <citation type="submission" date="2023-10" db="EMBL/GenBank/DDBJ databases">
        <authorList>
            <person name="Noh H."/>
        </authorList>
    </citation>
    <scope>NUCLEOTIDE SEQUENCE</scope>
    <source>
        <strain evidence="2">DUCC4014</strain>
    </source>
</reference>
<organism evidence="2 3">
    <name type="scientific">Vanrija pseudolonga</name>
    <dbReference type="NCBI Taxonomy" id="143232"/>
    <lineage>
        <taxon>Eukaryota</taxon>
        <taxon>Fungi</taxon>
        <taxon>Dikarya</taxon>
        <taxon>Basidiomycota</taxon>
        <taxon>Agaricomycotina</taxon>
        <taxon>Tremellomycetes</taxon>
        <taxon>Trichosporonales</taxon>
        <taxon>Trichosporonaceae</taxon>
        <taxon>Vanrija</taxon>
    </lineage>
</organism>
<dbReference type="AlphaFoldDB" id="A0AAF1BQ43"/>
<dbReference type="Pfam" id="PF07956">
    <property type="entry name" value="DUF1690"/>
    <property type="match status" value="1"/>
</dbReference>
<dbReference type="Proteomes" id="UP000827549">
    <property type="component" value="Chromosome 3"/>
</dbReference>
<sequence length="168" mass="18079">MGAAQSSQNGADHVVNAPAPEGNGTSVEFSPTLIQRLANPGAFPQAATAGSTDELVRQKLAAESAALRQKEAEILSSISSALEKENLDRDKGLSSDVLGRDIEEVREKVERIVEDKKTRLDNGVVKAKEGVVACYLANPDRPLDCWKEVEAFKTEVSKLESAFVKSLQ</sequence>
<feature type="region of interest" description="Disordered" evidence="1">
    <location>
        <begin position="1"/>
        <end position="29"/>
    </location>
</feature>
<dbReference type="InterPro" id="IPR012471">
    <property type="entry name" value="DUF1690"/>
</dbReference>
<dbReference type="GeneID" id="87807095"/>
<gene>
    <name evidence="2" type="primary">AN8690</name>
    <name evidence="2" type="ORF">LOC62_03G003854</name>
</gene>
<accession>A0AAF1BQ43</accession>
<evidence type="ECO:0000313" key="2">
    <source>
        <dbReference type="EMBL" id="WOO80338.1"/>
    </source>
</evidence>
<keyword evidence="3" id="KW-1185">Reference proteome</keyword>
<dbReference type="RefSeq" id="XP_062626370.1">
    <property type="nucleotide sequence ID" value="XM_062770386.1"/>
</dbReference>